<name>A0A8H7RLD4_9FUNG</name>
<feature type="compositionally biased region" description="Polar residues" evidence="4">
    <location>
        <begin position="253"/>
        <end position="277"/>
    </location>
</feature>
<accession>A0A8H7RLD4</accession>
<protein>
    <recommendedName>
        <fullName evidence="5">SH3 domain-containing protein</fullName>
    </recommendedName>
</protein>
<dbReference type="Pfam" id="PF04366">
    <property type="entry name" value="Ysc84"/>
    <property type="match status" value="1"/>
</dbReference>
<evidence type="ECO:0000256" key="3">
    <source>
        <dbReference type="PROSITE-ProRule" id="PRU00192"/>
    </source>
</evidence>
<dbReference type="FunFam" id="2.30.30.40:FF:000100">
    <property type="entry name" value="SH3 domain-containing YSC84-like protein 1"/>
    <property type="match status" value="1"/>
</dbReference>
<dbReference type="OrthoDB" id="443981at2759"/>
<dbReference type="InterPro" id="IPR033643">
    <property type="entry name" value="SYLF_SH3YL1-like"/>
</dbReference>
<dbReference type="Gene3D" id="2.30.30.40">
    <property type="entry name" value="SH3 Domains"/>
    <property type="match status" value="1"/>
</dbReference>
<dbReference type="PANTHER" id="PTHR15629">
    <property type="entry name" value="SH3YL1 PROTEIN"/>
    <property type="match status" value="1"/>
</dbReference>
<dbReference type="InterPro" id="IPR007461">
    <property type="entry name" value="Ysc84_actin-binding"/>
</dbReference>
<feature type="compositionally biased region" description="Low complexity" evidence="4">
    <location>
        <begin position="379"/>
        <end position="395"/>
    </location>
</feature>
<dbReference type="Pfam" id="PF00018">
    <property type="entry name" value="SH3_1"/>
    <property type="match status" value="1"/>
</dbReference>
<dbReference type="CDD" id="cd11842">
    <property type="entry name" value="SH3_Ysc84p_like"/>
    <property type="match status" value="1"/>
</dbReference>
<feature type="compositionally biased region" description="Pro residues" evidence="4">
    <location>
        <begin position="308"/>
        <end position="319"/>
    </location>
</feature>
<feature type="domain" description="SH3" evidence="5">
    <location>
        <begin position="419"/>
        <end position="478"/>
    </location>
</feature>
<dbReference type="InterPro" id="IPR036028">
    <property type="entry name" value="SH3-like_dom_sf"/>
</dbReference>
<dbReference type="EMBL" id="JAEPRD010000005">
    <property type="protein sequence ID" value="KAG2212680.1"/>
    <property type="molecule type" value="Genomic_DNA"/>
</dbReference>
<dbReference type="Proteomes" id="UP000603453">
    <property type="component" value="Unassembled WGS sequence"/>
</dbReference>
<dbReference type="AlphaFoldDB" id="A0A8H7RLD4"/>
<dbReference type="PRINTS" id="PR00452">
    <property type="entry name" value="SH3DOMAIN"/>
</dbReference>
<dbReference type="GO" id="GO:0035091">
    <property type="term" value="F:phosphatidylinositol binding"/>
    <property type="evidence" value="ECO:0007669"/>
    <property type="project" value="TreeGrafter"/>
</dbReference>
<evidence type="ECO:0000313" key="7">
    <source>
        <dbReference type="Proteomes" id="UP000603453"/>
    </source>
</evidence>
<dbReference type="SMART" id="SM00326">
    <property type="entry name" value="SH3"/>
    <property type="match status" value="1"/>
</dbReference>
<dbReference type="PANTHER" id="PTHR15629:SF2">
    <property type="entry name" value="SH3 DOMAIN-CONTAINING YSC84-LIKE PROTEIN 1"/>
    <property type="match status" value="1"/>
</dbReference>
<sequence>MKKLNSFASNMSSAMNSPIPTSLAGKSSRKPPSFSAAPECLALTLYLFFPNRRIKKKLIAYPGTGMDKLIPAGIIEKAQGLAIYTVLKAGFLFSGRAGSGIVVAKLPEGGWSAPSCIGTGGIGAGGQIGAELTDFVLVLNTKEAVKTFSQGGNVTLGGNVSVAAGPIGRNAEASGSASLKHIAAIYSYSKTRGLFAGVSLEGSVVVTRGDANEKFYGQRVTAKELLSGVIAPPPEADALYRALNAKFHTLGAQTYSPSSDNTRSLGRSGTAFKSTHISAPGTLRQPPPVRQIGGYGAPLAIQQQPYNPSSPPTYQPGPPLVAAAAAPPPPTSNYNNGYSPDVKTPAAYNNNQYNASPSYSNNASPSYTAPAYTNNQPAYTNTQPTYNNTYQPPQQDTSSYASQAATKRAPPPPPPSRKPGEHTAKALYAFDGQQQGDLSFQEGDLITIVQKTDSQDDWWTGKLNGKQGIFPANYVQLQ</sequence>
<organism evidence="6 7">
    <name type="scientific">Mucor saturninus</name>
    <dbReference type="NCBI Taxonomy" id="64648"/>
    <lineage>
        <taxon>Eukaryota</taxon>
        <taxon>Fungi</taxon>
        <taxon>Fungi incertae sedis</taxon>
        <taxon>Mucoromycota</taxon>
        <taxon>Mucoromycotina</taxon>
        <taxon>Mucoromycetes</taxon>
        <taxon>Mucorales</taxon>
        <taxon>Mucorineae</taxon>
        <taxon>Mucoraceae</taxon>
        <taxon>Mucor</taxon>
    </lineage>
</organism>
<evidence type="ECO:0000256" key="2">
    <source>
        <dbReference type="ARBA" id="ARBA00022443"/>
    </source>
</evidence>
<dbReference type="GO" id="GO:0051666">
    <property type="term" value="P:actin cortical patch localization"/>
    <property type="evidence" value="ECO:0007669"/>
    <property type="project" value="UniProtKB-ARBA"/>
</dbReference>
<comment type="similarity">
    <text evidence="1">Belongs to the SH3YL1 family.</text>
</comment>
<feature type="region of interest" description="Disordered" evidence="4">
    <location>
        <begin position="253"/>
        <end position="422"/>
    </location>
</feature>
<proteinExistence type="inferred from homology"/>
<dbReference type="InterPro" id="IPR051702">
    <property type="entry name" value="SH3_domain_YSC84-like"/>
</dbReference>
<dbReference type="CDD" id="cd11525">
    <property type="entry name" value="SYLF_SH3YL1_like"/>
    <property type="match status" value="1"/>
</dbReference>
<dbReference type="PROSITE" id="PS50002">
    <property type="entry name" value="SH3"/>
    <property type="match status" value="1"/>
</dbReference>
<reference evidence="6" key="1">
    <citation type="submission" date="2020-12" db="EMBL/GenBank/DDBJ databases">
        <title>Metabolic potential, ecology and presence of endohyphal bacteria is reflected in genomic diversity of Mucoromycotina.</title>
        <authorList>
            <person name="Muszewska A."/>
            <person name="Okrasinska A."/>
            <person name="Steczkiewicz K."/>
            <person name="Drgas O."/>
            <person name="Orlowska M."/>
            <person name="Perlinska-Lenart U."/>
            <person name="Aleksandrzak-Piekarczyk T."/>
            <person name="Szatraj K."/>
            <person name="Zielenkiewicz U."/>
            <person name="Pilsyk S."/>
            <person name="Malc E."/>
            <person name="Mieczkowski P."/>
            <person name="Kruszewska J.S."/>
            <person name="Biernat P."/>
            <person name="Pawlowska J."/>
        </authorList>
    </citation>
    <scope>NUCLEOTIDE SEQUENCE</scope>
    <source>
        <strain evidence="6">WA0000017839</strain>
    </source>
</reference>
<comment type="caution">
    <text evidence="6">The sequence shown here is derived from an EMBL/GenBank/DDBJ whole genome shotgun (WGS) entry which is preliminary data.</text>
</comment>
<feature type="compositionally biased region" description="Low complexity" evidence="4">
    <location>
        <begin position="345"/>
        <end position="367"/>
    </location>
</feature>
<keyword evidence="2 3" id="KW-0728">SH3 domain</keyword>
<keyword evidence="7" id="KW-1185">Reference proteome</keyword>
<dbReference type="SUPFAM" id="SSF50044">
    <property type="entry name" value="SH3-domain"/>
    <property type="match status" value="1"/>
</dbReference>
<gene>
    <name evidence="6" type="ORF">INT47_000657</name>
</gene>
<evidence type="ECO:0000256" key="4">
    <source>
        <dbReference type="SAM" id="MobiDB-lite"/>
    </source>
</evidence>
<evidence type="ECO:0000313" key="6">
    <source>
        <dbReference type="EMBL" id="KAG2212680.1"/>
    </source>
</evidence>
<dbReference type="InterPro" id="IPR001452">
    <property type="entry name" value="SH3_domain"/>
</dbReference>
<feature type="compositionally biased region" description="Polar residues" evidence="4">
    <location>
        <begin position="396"/>
        <end position="405"/>
    </location>
</feature>
<evidence type="ECO:0000256" key="1">
    <source>
        <dbReference type="ARBA" id="ARBA00007761"/>
    </source>
</evidence>
<evidence type="ECO:0000259" key="5">
    <source>
        <dbReference type="PROSITE" id="PS50002"/>
    </source>
</evidence>